<dbReference type="Proteomes" id="UP000287651">
    <property type="component" value="Unassembled WGS sequence"/>
</dbReference>
<accession>A0A427ADN4</accession>
<proteinExistence type="predicted"/>
<dbReference type="EMBL" id="AMZH03002793">
    <property type="protein sequence ID" value="RRT74367.1"/>
    <property type="molecule type" value="Genomic_DNA"/>
</dbReference>
<evidence type="ECO:0000313" key="2">
    <source>
        <dbReference type="Proteomes" id="UP000287651"/>
    </source>
</evidence>
<comment type="caution">
    <text evidence="1">The sequence shown here is derived from an EMBL/GenBank/DDBJ whole genome shotgun (WGS) entry which is preliminary data.</text>
</comment>
<reference evidence="1 2" key="1">
    <citation type="journal article" date="2014" name="Agronomy (Basel)">
        <title>A Draft Genome Sequence for Ensete ventricosum, the Drought-Tolerant Tree Against Hunger.</title>
        <authorList>
            <person name="Harrison J."/>
            <person name="Moore K.A."/>
            <person name="Paszkiewicz K."/>
            <person name="Jones T."/>
            <person name="Grant M."/>
            <person name="Ambacheew D."/>
            <person name="Muzemil S."/>
            <person name="Studholme D.J."/>
        </authorList>
    </citation>
    <scope>NUCLEOTIDE SEQUENCE [LARGE SCALE GENOMIC DNA]</scope>
</reference>
<dbReference type="AlphaFoldDB" id="A0A427ADN4"/>
<evidence type="ECO:0000313" key="1">
    <source>
        <dbReference type="EMBL" id="RRT74367.1"/>
    </source>
</evidence>
<organism evidence="1 2">
    <name type="scientific">Ensete ventricosum</name>
    <name type="common">Abyssinian banana</name>
    <name type="synonym">Musa ensete</name>
    <dbReference type="NCBI Taxonomy" id="4639"/>
    <lineage>
        <taxon>Eukaryota</taxon>
        <taxon>Viridiplantae</taxon>
        <taxon>Streptophyta</taxon>
        <taxon>Embryophyta</taxon>
        <taxon>Tracheophyta</taxon>
        <taxon>Spermatophyta</taxon>
        <taxon>Magnoliopsida</taxon>
        <taxon>Liliopsida</taxon>
        <taxon>Zingiberales</taxon>
        <taxon>Musaceae</taxon>
        <taxon>Ensete</taxon>
    </lineage>
</organism>
<sequence length="121" mass="13823">MALADHVHNAGWVIDIMDNKAEGLRKEIEDLKVGSKREVIVEHEEVTHRRESLELELNDSHLFLVDSQEQLEDVRAQGQVMEDELLNLTCSMEGLKVKLPQKAIVEYKESPNFQMGLVRTG</sequence>
<name>A0A427ADN4_ENSVE</name>
<gene>
    <name evidence="1" type="ORF">B296_00026964</name>
</gene>
<protein>
    <submittedName>
        <fullName evidence="1">Uncharacterized protein</fullName>
    </submittedName>
</protein>